<protein>
    <submittedName>
        <fullName evidence="1">Thioredoxin domain-containing protein</fullName>
    </submittedName>
</protein>
<reference evidence="1" key="1">
    <citation type="submission" date="2024-07" db="EMBL/GenBank/DDBJ databases">
        <title>Metagenome and Metagenome-Assembled Genomes of Archaea from a hot spring from the geothermal field of Los Azufres, Mexico.</title>
        <authorList>
            <person name="Marin-Paredes R."/>
            <person name="Martinez-Romero E."/>
            <person name="Servin-Garciduenas L.E."/>
        </authorList>
    </citation>
    <scope>NUCLEOTIDE SEQUENCE</scope>
    <source>
        <strain evidence="1">AZ1-454</strain>
    </source>
</reference>
<accession>A0ACC6TNF8</accession>
<evidence type="ECO:0000313" key="1">
    <source>
        <dbReference type="EMBL" id="MEW9491246.1"/>
    </source>
</evidence>
<evidence type="ECO:0000313" key="2">
    <source>
        <dbReference type="Proteomes" id="UP000053480"/>
    </source>
</evidence>
<organism evidence="1 2">
    <name type="scientific">Candidatus Aramenus sulfurataquae</name>
    <dbReference type="NCBI Taxonomy" id="1326980"/>
    <lineage>
        <taxon>Archaea</taxon>
        <taxon>Thermoproteota</taxon>
        <taxon>Thermoprotei</taxon>
        <taxon>Sulfolobales</taxon>
        <taxon>Sulfolobaceae</taxon>
        <taxon>Candidatus Aramenus</taxon>
    </lineage>
</organism>
<comment type="caution">
    <text evidence="1">The sequence shown here is derived from an EMBL/GenBank/DDBJ whole genome shotgun (WGS) entry which is preliminary data.</text>
</comment>
<dbReference type="EMBL" id="JZWS03000003">
    <property type="protein sequence ID" value="MEW9491246.1"/>
    <property type="molecule type" value="Genomic_DNA"/>
</dbReference>
<sequence length="648" mass="72914">MNKLANSKSAFLRESTNHPIDWFLWGEEAFEKAKRENKPVLVDVGAAWCHWCHVMDESYEDPEVVKIVNENFMAIKVDRDEMPDLDRTLQNLVYSITGESGWPLTVFMTPDKKVFFGGTYFPPEDSYGRIGLKRLLREILRVWNQERGKIESSSIHVANLKTSLQGNEKAEVDIVASTYSAIVGAYDIEYGGIGTSAKFPHPKIDQFLFAYTAWTGEDLGRKLASFTLSRMYYGGLFDQAGGGFHRYTVDREWTTPHFEKLLIDNAELIYDYFNGYIATGDAVIKDALDLTVQFLLRDLMREGSFANSIDADSDGVEGGYYTWTEKEMDEALGEESRYYKKVFGIFEPGGEVEGRKVLRLTYEIGELARSTDSFPEQIIMKLWTVREKLREYRDRTRSRPFVDENAYTHPNCVAAESLLYASLITGKGREEALAVVGKLGKKVSRRLDGGDDGLLEDYASALNALIAAYEVTSDRKYLQRALDVYQELSSFEVNGKFVDSFGNIPKHDMPNESPVSSALRGIYKLELLDYAKVGNKLDVISGSEDFTFLAGLVNTLGAYLKGGAHVVVVDEKDGKADELHREALLLYYPFKVVERVSVDHKDEVSSTVRSMINEGKGRSRAFVCVGNTCSLPVTDGEKVKALLRTKLT</sequence>
<name>A0ACC6TNF8_9CREN</name>
<gene>
    <name evidence="1" type="ORF">TQ35_0003465</name>
</gene>
<proteinExistence type="predicted"/>
<dbReference type="Proteomes" id="UP000053480">
    <property type="component" value="Unassembled WGS sequence"/>
</dbReference>